<protein>
    <submittedName>
        <fullName evidence="1">Uncharacterized protein</fullName>
    </submittedName>
</protein>
<dbReference type="EMBL" id="AAAATI010000057">
    <property type="protein sequence ID" value="EAA1980737.1"/>
    <property type="molecule type" value="Genomic_DNA"/>
</dbReference>
<sequence length="137" mass="16103">MTLFFTRIPYAVTLPDGELVDENYTGHDPLVCEFCGVKMEAVIEPDNSQHYRHVLSGDFATIKAMNCRYRQQQKEGRKDYSELNTSGELPPIPQWIAKRPPHRTVIRNWRCVLCRHRWYGNKQCPKCHDWTCSLEAY</sequence>
<organism evidence="1">
    <name type="scientific">Salmonella enterica I</name>
    <dbReference type="NCBI Taxonomy" id="59201"/>
    <lineage>
        <taxon>Bacteria</taxon>
        <taxon>Pseudomonadati</taxon>
        <taxon>Pseudomonadota</taxon>
        <taxon>Gammaproteobacteria</taxon>
        <taxon>Enterobacterales</taxon>
        <taxon>Enterobacteriaceae</taxon>
        <taxon>Salmonella</taxon>
    </lineage>
</organism>
<proteinExistence type="predicted"/>
<reference evidence="1" key="1">
    <citation type="submission" date="2018-06" db="EMBL/GenBank/DDBJ databases">
        <authorList>
            <person name="Ashton P.M."/>
            <person name="Dallman T."/>
            <person name="Nair S."/>
            <person name="De Pinna E."/>
            <person name="Peters T."/>
            <person name="Grant K."/>
        </authorList>
    </citation>
    <scope>NUCLEOTIDE SEQUENCE [LARGE SCALE GENOMIC DNA]</scope>
    <source>
        <strain evidence="1">310211</strain>
    </source>
</reference>
<dbReference type="AlphaFoldDB" id="A0A3T7S623"/>
<accession>A0A3T7S623</accession>
<gene>
    <name evidence="1" type="ORF">DM051_26380</name>
</gene>
<name>A0A3T7S623_SALET</name>
<dbReference type="Proteomes" id="UP000839671">
    <property type="component" value="Unassembled WGS sequence"/>
</dbReference>
<evidence type="ECO:0000313" key="1">
    <source>
        <dbReference type="EMBL" id="EAA1980737.1"/>
    </source>
</evidence>
<comment type="caution">
    <text evidence="1">The sequence shown here is derived from an EMBL/GenBank/DDBJ whole genome shotgun (WGS) entry which is preliminary data.</text>
</comment>